<evidence type="ECO:0000313" key="1">
    <source>
        <dbReference type="EMBL" id="MBV0900160.1"/>
    </source>
</evidence>
<evidence type="ECO:0000313" key="2">
    <source>
        <dbReference type="Proteomes" id="UP001166304"/>
    </source>
</evidence>
<dbReference type="Proteomes" id="UP001166304">
    <property type="component" value="Unassembled WGS sequence"/>
</dbReference>
<dbReference type="RefSeq" id="WP_162412522.1">
    <property type="nucleotide sequence ID" value="NZ_JAHQXE010000001.1"/>
</dbReference>
<name>A0AA41KAV7_9EURY</name>
<comment type="caution">
    <text evidence="1">The sequence shown here is derived from an EMBL/GenBank/DDBJ whole genome shotgun (WGS) entry which is preliminary data.</text>
</comment>
<proteinExistence type="predicted"/>
<sequence length="64" mass="6993">MSQTDPDPWGPSAPTDERQLRLDEFTGQCKAIAVSTSERCERDALAGVAYCTLHLDHAGEDITD</sequence>
<keyword evidence="2" id="KW-1185">Reference proteome</keyword>
<protein>
    <submittedName>
        <fullName evidence="1">Uncharacterized protein</fullName>
    </submittedName>
</protein>
<dbReference type="AlphaFoldDB" id="A0AA41KAV7"/>
<accession>A0AA41KAV7</accession>
<organism evidence="1 2">
    <name type="scientific">Haloarcula salina</name>
    <dbReference type="NCBI Taxonomy" id="1429914"/>
    <lineage>
        <taxon>Archaea</taxon>
        <taxon>Methanobacteriati</taxon>
        <taxon>Methanobacteriota</taxon>
        <taxon>Stenosarchaea group</taxon>
        <taxon>Halobacteria</taxon>
        <taxon>Halobacteriales</taxon>
        <taxon>Haloarculaceae</taxon>
        <taxon>Haloarcula</taxon>
    </lineage>
</organism>
<dbReference type="EMBL" id="JAHQXE010000001">
    <property type="protein sequence ID" value="MBV0900160.1"/>
    <property type="molecule type" value="Genomic_DNA"/>
</dbReference>
<reference evidence="1" key="1">
    <citation type="submission" date="2021-06" db="EMBL/GenBank/DDBJ databases">
        <title>New haloarchaea isolates fom saline soil.</title>
        <authorList>
            <person name="Duran-Viseras A."/>
            <person name="Sanchez-Porro C.S."/>
            <person name="Ventosa A."/>
        </authorList>
    </citation>
    <scope>NUCLEOTIDE SEQUENCE</scope>
    <source>
        <strain evidence="1">JCM 18369</strain>
    </source>
</reference>
<gene>
    <name evidence="1" type="ORF">KTS37_00020</name>
</gene>